<evidence type="ECO:0000313" key="3">
    <source>
        <dbReference type="Proteomes" id="UP001056384"/>
    </source>
</evidence>
<evidence type="ECO:0000256" key="1">
    <source>
        <dbReference type="SAM" id="MobiDB-lite"/>
    </source>
</evidence>
<keyword evidence="3" id="KW-1185">Reference proteome</keyword>
<protein>
    <submittedName>
        <fullName evidence="2">Uncharacterized protein</fullName>
    </submittedName>
</protein>
<proteinExistence type="predicted"/>
<gene>
    <name evidence="2" type="ORF">Slin15195_G067650</name>
</gene>
<dbReference type="Proteomes" id="UP001056384">
    <property type="component" value="Chromosome 5"/>
</dbReference>
<organism evidence="2 3">
    <name type="scientific">Septoria linicola</name>
    <dbReference type="NCBI Taxonomy" id="215465"/>
    <lineage>
        <taxon>Eukaryota</taxon>
        <taxon>Fungi</taxon>
        <taxon>Dikarya</taxon>
        <taxon>Ascomycota</taxon>
        <taxon>Pezizomycotina</taxon>
        <taxon>Dothideomycetes</taxon>
        <taxon>Dothideomycetidae</taxon>
        <taxon>Mycosphaerellales</taxon>
        <taxon>Mycosphaerellaceae</taxon>
        <taxon>Septoria</taxon>
    </lineage>
</organism>
<sequence length="455" mass="51140">MAVPPDLRVVPCDSHHPELRGTKSYNPATWSTYSGTPHSYEDVLRDIGKHYMLNSKLSPITLHLPGRCDDLVSAADLTPGGRHHRLEENNVHFHVHGDQRLDTSPEQRHKYREEDPQIIHGRLYGTSRMREYSETRVAEGLRRARGFEDSPARRLHMQPDASSSSARVERQEVPGLIDQSVARRTFPPLKTPSSDSDCDDETLSDAPEYLRSMVHPTGNIDDGYYIRIGVEHRGVGELSEFRNEDSVRCQYIVTAEVGSGAAVRFMSVPAWVVNDVLIASYTNGQELVDLATASAEQVEDILAGLMRTSALTEYLHGLAISLGTRKWRCAFRPLQDHNILESGGIACVIDFVNETDLGALDMPIDVQQEADMSEYYESIIDGISQEQDGRNMGTIGTLLREHSCRLDLWVLPQSCGHTMYHWDPQSGLHIGDFLSGDEWPRTKTLFIEAHIRRVD</sequence>
<reference evidence="2" key="1">
    <citation type="submission" date="2022-06" db="EMBL/GenBank/DDBJ databases">
        <title>Complete genome sequences of two strains of the flax pathogen Septoria linicola.</title>
        <authorList>
            <person name="Lapalu N."/>
            <person name="Simon A."/>
            <person name="Demenou B."/>
            <person name="Paumier D."/>
            <person name="Guillot M.-P."/>
            <person name="Gout L."/>
            <person name="Valade R."/>
        </authorList>
    </citation>
    <scope>NUCLEOTIDE SEQUENCE</scope>
    <source>
        <strain evidence="2">SE15195</strain>
    </source>
</reference>
<evidence type="ECO:0000313" key="2">
    <source>
        <dbReference type="EMBL" id="USW53446.1"/>
    </source>
</evidence>
<dbReference type="EMBL" id="CP099422">
    <property type="protein sequence ID" value="USW53446.1"/>
    <property type="molecule type" value="Genomic_DNA"/>
</dbReference>
<feature type="region of interest" description="Disordered" evidence="1">
    <location>
        <begin position="148"/>
        <end position="202"/>
    </location>
</feature>
<name>A0A9Q9EJ52_9PEZI</name>
<accession>A0A9Q9EJ52</accession>
<dbReference type="AlphaFoldDB" id="A0A9Q9EJ52"/>